<accession>A0AAW1R7P3</accession>
<dbReference type="InterPro" id="IPR044515">
    <property type="entry name" value="ABTB1"/>
</dbReference>
<dbReference type="SUPFAM" id="SSF48403">
    <property type="entry name" value="Ankyrin repeat"/>
    <property type="match status" value="1"/>
</dbReference>
<feature type="compositionally biased region" description="Basic residues" evidence="4">
    <location>
        <begin position="795"/>
        <end position="805"/>
    </location>
</feature>
<evidence type="ECO:0000259" key="5">
    <source>
        <dbReference type="PROSITE" id="PS50097"/>
    </source>
</evidence>
<keyword evidence="7" id="KW-1185">Reference proteome</keyword>
<dbReference type="SMART" id="SM00225">
    <property type="entry name" value="BTB"/>
    <property type="match status" value="2"/>
</dbReference>
<proteinExistence type="predicted"/>
<dbReference type="CDD" id="cd18186">
    <property type="entry name" value="BTB_POZ_ZBTB_KLHL-like"/>
    <property type="match status" value="1"/>
</dbReference>
<dbReference type="InterPro" id="IPR002110">
    <property type="entry name" value="Ankyrin_rpt"/>
</dbReference>
<dbReference type="SUPFAM" id="SSF54695">
    <property type="entry name" value="POZ domain"/>
    <property type="match status" value="2"/>
</dbReference>
<feature type="domain" description="BTB" evidence="5">
    <location>
        <begin position="191"/>
        <end position="263"/>
    </location>
</feature>
<dbReference type="PROSITE" id="PS00036">
    <property type="entry name" value="BZIP_BASIC"/>
    <property type="match status" value="1"/>
</dbReference>
<dbReference type="Gene3D" id="1.20.5.170">
    <property type="match status" value="1"/>
</dbReference>
<dbReference type="PROSITE" id="PS50097">
    <property type="entry name" value="BTB"/>
    <property type="match status" value="2"/>
</dbReference>
<dbReference type="Gene3D" id="1.25.40.20">
    <property type="entry name" value="Ankyrin repeat-containing domain"/>
    <property type="match status" value="1"/>
</dbReference>
<comment type="caution">
    <text evidence="6">The sequence shown here is derived from an EMBL/GenBank/DDBJ whole genome shotgun (WGS) entry which is preliminary data.</text>
</comment>
<dbReference type="GO" id="GO:0005737">
    <property type="term" value="C:cytoplasm"/>
    <property type="evidence" value="ECO:0007669"/>
    <property type="project" value="TreeGrafter"/>
</dbReference>
<dbReference type="AlphaFoldDB" id="A0AAW1R7P3"/>
<evidence type="ECO:0000256" key="1">
    <source>
        <dbReference type="ARBA" id="ARBA00004906"/>
    </source>
</evidence>
<dbReference type="GO" id="GO:0000151">
    <property type="term" value="C:ubiquitin ligase complex"/>
    <property type="evidence" value="ECO:0007669"/>
    <property type="project" value="TreeGrafter"/>
</dbReference>
<dbReference type="PANTHER" id="PTHR46231">
    <property type="entry name" value="ANKYRIN REPEAT AND BTB/POZ DOMAIN-CONTAINING PROTEIN 1"/>
    <property type="match status" value="1"/>
</dbReference>
<dbReference type="CDD" id="cd14688">
    <property type="entry name" value="bZIP_YAP"/>
    <property type="match status" value="1"/>
</dbReference>
<dbReference type="Pfam" id="PF13637">
    <property type="entry name" value="Ank_4"/>
    <property type="match status" value="1"/>
</dbReference>
<evidence type="ECO:0000256" key="3">
    <source>
        <dbReference type="ARBA" id="ARBA00023043"/>
    </source>
</evidence>
<dbReference type="Pfam" id="PF00651">
    <property type="entry name" value="BTB"/>
    <property type="match status" value="2"/>
</dbReference>
<dbReference type="EMBL" id="JALJOR010000001">
    <property type="protein sequence ID" value="KAK9830010.1"/>
    <property type="molecule type" value="Genomic_DNA"/>
</dbReference>
<protein>
    <recommendedName>
        <fullName evidence="5">BTB domain-containing protein</fullName>
    </recommendedName>
</protein>
<dbReference type="InterPro" id="IPR011333">
    <property type="entry name" value="SKP1/BTB/POZ_sf"/>
</dbReference>
<dbReference type="InterPro" id="IPR036770">
    <property type="entry name" value="Ankyrin_rpt-contain_sf"/>
</dbReference>
<reference evidence="6 7" key="1">
    <citation type="journal article" date="2024" name="Nat. Commun.">
        <title>Phylogenomics reveals the evolutionary origins of lichenization in chlorophyte algae.</title>
        <authorList>
            <person name="Puginier C."/>
            <person name="Libourel C."/>
            <person name="Otte J."/>
            <person name="Skaloud P."/>
            <person name="Haon M."/>
            <person name="Grisel S."/>
            <person name="Petersen M."/>
            <person name="Berrin J.G."/>
            <person name="Delaux P.M."/>
            <person name="Dal Grande F."/>
            <person name="Keller J."/>
        </authorList>
    </citation>
    <scope>NUCLEOTIDE SEQUENCE [LARGE SCALE GENOMIC DNA]</scope>
    <source>
        <strain evidence="6 7">SAG 2043</strain>
    </source>
</reference>
<feature type="domain" description="BTB" evidence="5">
    <location>
        <begin position="348"/>
        <end position="452"/>
    </location>
</feature>
<feature type="compositionally biased region" description="Basic and acidic residues" evidence="4">
    <location>
        <begin position="806"/>
        <end position="817"/>
    </location>
</feature>
<dbReference type="PANTHER" id="PTHR46231:SF1">
    <property type="entry name" value="ANKYRIN REPEAT AND BTB_POZ DOMAIN-CONTAINING PROTEIN 1"/>
    <property type="match status" value="1"/>
</dbReference>
<evidence type="ECO:0000313" key="6">
    <source>
        <dbReference type="EMBL" id="KAK9830010.1"/>
    </source>
</evidence>
<sequence length="1151" mass="126042">MSPAGAAADEAEAQDADAVAERFDALSVGSEDELSEFERQIADELPPADSDSDDETLDPYYFVQAREVPRGDIYQACRVGDLQRVAYLVEHDGVEINARDRWDSVPLYYTCLAGHIEVARYLLEAGAVCNEFTFDGDRCHYASLTMAIRNLLRQYEARPPPLAPLASALRTLSPDFDMGDAAPSTSDVPWSDFTFHICGERIPLHRAILAARSRFFRRRLLHEWRPQEGSGHREVHLVESALQPLALKAVLAFLYTERLDFPTSDLDAVLRVVRKCCLADLAAAIRKEMTTVKYYFKTTHREEAPRRVVLQPGSVPAEARLSADLGRLRELSAQLESSGTFGLASDFADLVVEVEGRRFRCHCCILAARSDYFRALLERSEGFNEPQKALLEQLKGSHEPPRPNALTTQQAAARANEAVNAQLPMLTVHDVSADVFRMVLHFMYTDEVGELDGQYVNADGANALFDAADRYLVFAMKRTVAEAIIAKVDQAKGRNIGNLESVCRLLLVSDLHSVALLRQYCLDRLAALFDVVSSRHGPEHEISVFEAFVAAVAPKDGRELLDGSRVLGASRGNITGGGLGGLGIGTVLQDLRETYLEAYGGTGVQRDACAARFDRRLLAISRTALQHSSAAEMDVQYGGSTFPPDTDLDLDTLLEFCAQELSQEQGGRAYYAPGSSNASVGVAPSGAASSQASALWPQAPLPFVPMTGHHADVSAGLSPALSGWFNSNTSHASSSAAAPFVSSQPVMPPVIPARPASGGGAAPAASTKGSHGDGSSSDEKEKPRTANGAIDHREKNKRAQRRFRERQKARLQESEQRASDLAAELAKVKMERSMLESRNAILEKILELRGGSQDTLRHQGSRSDLAALAQADTSFPETADSSQLLTLTVRDGETLQLSTEQMRALPRKEVSRMWKEYVNKMAVCLVDGDGDGDTPNGRRIRELLEELVSFSTCYASVNPKGWIALRCMRLEDTQMAGEQEPTCQMWSSIAKAMNLSPEQKQKMLQLRRFYLTRLAAILRQRQEVSMSLLRTVPGYAQRTARNTIATGHLKSLDAFEQLKSNLSQEQECIQQFAAAIRTIITPYQVAIAIVQSYPWAPDSLAICNCVAKAESEPPLETLFNLPQADKLMLQGSSSILPLAPLGTTAIQVAEL</sequence>
<feature type="compositionally biased region" description="Basic and acidic residues" evidence="4">
    <location>
        <begin position="777"/>
        <end position="794"/>
    </location>
</feature>
<keyword evidence="3" id="KW-0040">ANK repeat</keyword>
<feature type="region of interest" description="Disordered" evidence="4">
    <location>
        <begin position="749"/>
        <end position="817"/>
    </location>
</feature>
<name>A0AAW1R7P3_9CHLO</name>
<comment type="pathway">
    <text evidence="1">Protein modification; protein ubiquitination.</text>
</comment>
<keyword evidence="2" id="KW-0677">Repeat</keyword>
<organism evidence="6 7">
    <name type="scientific">[Myrmecia] bisecta</name>
    <dbReference type="NCBI Taxonomy" id="41462"/>
    <lineage>
        <taxon>Eukaryota</taxon>
        <taxon>Viridiplantae</taxon>
        <taxon>Chlorophyta</taxon>
        <taxon>core chlorophytes</taxon>
        <taxon>Trebouxiophyceae</taxon>
        <taxon>Trebouxiales</taxon>
        <taxon>Trebouxiaceae</taxon>
        <taxon>Myrmecia</taxon>
    </lineage>
</organism>
<dbReference type="InterPro" id="IPR000210">
    <property type="entry name" value="BTB/POZ_dom"/>
</dbReference>
<evidence type="ECO:0000256" key="2">
    <source>
        <dbReference type="ARBA" id="ARBA00022737"/>
    </source>
</evidence>
<gene>
    <name evidence="6" type="ORF">WJX72_009170</name>
</gene>
<evidence type="ECO:0000256" key="4">
    <source>
        <dbReference type="SAM" id="MobiDB-lite"/>
    </source>
</evidence>
<evidence type="ECO:0000313" key="7">
    <source>
        <dbReference type="Proteomes" id="UP001489004"/>
    </source>
</evidence>
<dbReference type="GO" id="GO:0003700">
    <property type="term" value="F:DNA-binding transcription factor activity"/>
    <property type="evidence" value="ECO:0007669"/>
    <property type="project" value="InterPro"/>
</dbReference>
<feature type="region of interest" description="Disordered" evidence="4">
    <location>
        <begin position="29"/>
        <end position="56"/>
    </location>
</feature>
<dbReference type="Proteomes" id="UP001489004">
    <property type="component" value="Unassembled WGS sequence"/>
</dbReference>
<dbReference type="Gene3D" id="3.30.710.10">
    <property type="entry name" value="Potassium Channel Kv1.1, Chain A"/>
    <property type="match status" value="2"/>
</dbReference>
<dbReference type="InterPro" id="IPR004827">
    <property type="entry name" value="bZIP"/>
</dbReference>